<feature type="transmembrane region" description="Helical" evidence="9">
    <location>
        <begin position="730"/>
        <end position="749"/>
    </location>
</feature>
<evidence type="ECO:0000313" key="10">
    <source>
        <dbReference type="EMBL" id="KAK8441831.1"/>
    </source>
</evidence>
<dbReference type="EMBL" id="PEKT02000004">
    <property type="protein sequence ID" value="PIS55573.1"/>
    <property type="molecule type" value="Genomic_DNA"/>
</dbReference>
<dbReference type="AlphaFoldDB" id="A0A2H0ZZ74"/>
<dbReference type="PANTHER" id="PTHR11629:SF59">
    <property type="entry name" value="V-TYPE PROTON ATPASE SUBUNIT A, GOLGI ISOFORM"/>
    <property type="match status" value="1"/>
</dbReference>
<dbReference type="STRING" id="498019.A0A2H0ZZ74"/>
<reference evidence="11" key="2">
    <citation type="submission" date="2017-11" db="EMBL/GenBank/DDBJ databases">
        <title>Candida auris genome assembly and annotation.</title>
        <authorList>
            <person name="Munoz J.F."/>
            <person name="Gade L.G."/>
            <person name="Chow N.A."/>
            <person name="Litvintseva A.P."/>
            <person name="Loparev V.N."/>
            <person name="Cuomo C.A."/>
        </authorList>
    </citation>
    <scope>NUCLEOTIDE SEQUENCE</scope>
    <source>
        <strain evidence="11">B8441</strain>
    </source>
</reference>
<dbReference type="VEuPathDB" id="FungiDB:CJJ09_001799"/>
<dbReference type="InterPro" id="IPR026028">
    <property type="entry name" value="V-type_ATPase_116kDa_su_euka"/>
</dbReference>
<reference evidence="10 12" key="3">
    <citation type="journal article" date="2018" name="Nat. Commun.">
        <title>Genomic insights into multidrug-resistance, mating and virulence in Candida auris and related emerging species.</title>
        <authorList>
            <person name="Munoz J.F."/>
            <person name="Gade L."/>
            <person name="Chow N.A."/>
            <person name="Loparev V.N."/>
            <person name="Juieng P."/>
            <person name="Berkow E.L."/>
            <person name="Farrer R.A."/>
            <person name="Litvintseva A.P."/>
            <person name="Cuomo C.A."/>
        </authorList>
    </citation>
    <scope>GENOME REANNOTATION</scope>
    <source>
        <strain evidence="10 12">B8441</strain>
    </source>
</reference>
<protein>
    <recommendedName>
        <fullName evidence="9">V-type proton ATPase subunit a</fullName>
    </recommendedName>
</protein>
<feature type="transmembrane region" description="Helical" evidence="9">
    <location>
        <begin position="637"/>
        <end position="657"/>
    </location>
</feature>
<dbReference type="GO" id="GO:0005770">
    <property type="term" value="C:late endosome"/>
    <property type="evidence" value="ECO:0007669"/>
    <property type="project" value="EnsemblFungi"/>
</dbReference>
<comment type="subcellular location">
    <subcellularLocation>
        <location evidence="1">Membrane</location>
        <topology evidence="1">Multi-pass membrane protein</topology>
    </subcellularLocation>
</comment>
<dbReference type="VEuPathDB" id="FungiDB:CJI97_002339"/>
<evidence type="ECO:0000313" key="11">
    <source>
        <dbReference type="EMBL" id="PIS55573.1"/>
    </source>
</evidence>
<feature type="transmembrane region" description="Helical" evidence="9">
    <location>
        <begin position="894"/>
        <end position="916"/>
    </location>
</feature>
<dbReference type="GO" id="GO:0051117">
    <property type="term" value="F:ATPase binding"/>
    <property type="evidence" value="ECO:0007669"/>
    <property type="project" value="TreeGrafter"/>
</dbReference>
<feature type="transmembrane region" description="Helical" evidence="9">
    <location>
        <begin position="864"/>
        <end position="882"/>
    </location>
</feature>
<reference evidence="11 12" key="1">
    <citation type="journal article" date="2017" name="Clin. Infect. Dis.">
        <title>Simultaneous emergence of multidrug-resistant Candida auris on 3 continents confirmed by whole-genome sequencing and epidemiological analyses.</title>
        <authorList>
            <person name="Lockhart S.R."/>
            <person name="Etienne K.A."/>
            <person name="Vallabhaneni S."/>
            <person name="Farooqi J."/>
            <person name="Chowdhary A."/>
            <person name="Govender N.P."/>
            <person name="Colombo A.L."/>
            <person name="Calvo B."/>
            <person name="Cuomo C.A."/>
            <person name="Desjardins C.A."/>
            <person name="Berkow E.L."/>
            <person name="Castanheira M."/>
            <person name="Magobo R.E."/>
            <person name="Jabeen K."/>
            <person name="Asghar R.J."/>
            <person name="Meis J.F."/>
            <person name="Jackson B."/>
            <person name="Chiller T."/>
            <person name="Litvintseva A.P."/>
        </authorList>
    </citation>
    <scope>NUCLEOTIDE SEQUENCE [LARGE SCALE GENOMIC DNA]</scope>
    <source>
        <strain evidence="11 12">B8441</strain>
    </source>
</reference>
<dbReference type="Proteomes" id="UP000230249">
    <property type="component" value="Unassembled WGS sequence"/>
</dbReference>
<evidence type="ECO:0000256" key="1">
    <source>
        <dbReference type="ARBA" id="ARBA00004141"/>
    </source>
</evidence>
<dbReference type="GO" id="GO:0070273">
    <property type="term" value="F:phosphatidylinositol-4-phosphate binding"/>
    <property type="evidence" value="ECO:0007669"/>
    <property type="project" value="EnsemblFungi"/>
</dbReference>
<feature type="transmembrane region" description="Helical" evidence="9">
    <location>
        <begin position="506"/>
        <end position="529"/>
    </location>
</feature>
<dbReference type="GO" id="GO:0005794">
    <property type="term" value="C:Golgi apparatus"/>
    <property type="evidence" value="ECO:0007669"/>
    <property type="project" value="EnsemblFungi"/>
</dbReference>
<evidence type="ECO:0000256" key="6">
    <source>
        <dbReference type="ARBA" id="ARBA00022989"/>
    </source>
</evidence>
<dbReference type="VEuPathDB" id="FungiDB:CJJ07_000027"/>
<dbReference type="PANTHER" id="PTHR11629">
    <property type="entry name" value="VACUOLAR PROTON ATPASES"/>
    <property type="match status" value="1"/>
</dbReference>
<dbReference type="Pfam" id="PF01496">
    <property type="entry name" value="V_ATPase_I"/>
    <property type="match status" value="2"/>
</dbReference>
<evidence type="ECO:0000256" key="7">
    <source>
        <dbReference type="ARBA" id="ARBA00023065"/>
    </source>
</evidence>
<dbReference type="InterPro" id="IPR002490">
    <property type="entry name" value="V-ATPase_116kDa_su"/>
</dbReference>
<evidence type="ECO:0000313" key="12">
    <source>
        <dbReference type="Proteomes" id="UP000230249"/>
    </source>
</evidence>
<proteinExistence type="inferred from homology"/>
<feature type="transmembrane region" description="Helical" evidence="9">
    <location>
        <begin position="550"/>
        <end position="569"/>
    </location>
</feature>
<comment type="function">
    <text evidence="9">Essential component of the vacuolar proton pump (V-ATPase), a multimeric enzyme that catalyzes the translocation of protons across the membranes. Required for assembly and activity of the V-ATPase.</text>
</comment>
<feature type="transmembrane region" description="Helical" evidence="9">
    <location>
        <begin position="669"/>
        <end position="690"/>
    </location>
</feature>
<keyword evidence="4 9" id="KW-0812">Transmembrane</keyword>
<dbReference type="VEuPathDB" id="FungiDB:B9J08_001677"/>
<evidence type="ECO:0000256" key="3">
    <source>
        <dbReference type="ARBA" id="ARBA00022448"/>
    </source>
</evidence>
<dbReference type="VEuPathDB" id="FungiDB:CJI96_0000142"/>
<dbReference type="GO" id="GO:0000329">
    <property type="term" value="C:fungal-type vacuole membrane"/>
    <property type="evidence" value="ECO:0007669"/>
    <property type="project" value="TreeGrafter"/>
</dbReference>
<comment type="caution">
    <text evidence="11">The sequence shown here is derived from an EMBL/GenBank/DDBJ whole genome shotgun (WGS) entry which is preliminary data.</text>
</comment>
<keyword evidence="6 9" id="KW-1133">Transmembrane helix</keyword>
<sequence>MQLFSSKKPAYQSTEAIFRSAPMSLVQFYVTMELARDLVFTLGNLGQVHFRDLNSNLTPFQRTFVTELRNIDVVEMNLTFLFSMMVKYSTFKGDPFANLVADESPLPTASEMEEIREKVTAFHDKIKHLDDSHSSLDLKKYKYLENRHVINTVHNFHKSSLVPSQRDTNEEFRQFEIEDDEEALLNEGRHSDSFDLDRPAMHESSIEGASMFNSICGVIAREKVPILRKILWRTLRGNLYFNDIPIDEPLPASLDRPSDLTQKNVFIIYIHGDYLRDRVRRIISSLEGHIYDNTGGGAGGRLETINELNAKIEDLSNVLESTRNHLITELLIFQEKYTDWYYLVKRERAIFEILNRFDEDSTRRCLVGEGWIPRSEIDNIRKALKNLVRAKTASTGNSLAMNQEITLSTDTLNNSGGPAPLSSNTLFAVGNEDGHADIGSDDDNENDDQDFNFVAVLNELATSRTPPTYHKTNKFTQGFQSIVDTYGIATYQEVNPGLATIITFPFMFAIMFGDLGHGFIVLLMSLYFVKNERHFDSMRRMDEILSMAYSGRYIMLLMGAFSIFTGLLYNDIFSKSMTIFNSTWKWEFPEDFEPSLNTSVALVATRKGQGTYPIGIDWAWHGAENGLLFTNSYKMKMSVLMGYIHMTYSYMFSLVNYRFFNSRVDIIGNFIPGLIFMQSIFGYLALTIIYKWCVDWFGTGRQPPGLLNTLINMFLAPGKIEEPLYSGQKFVQVVLVLLALACVPWLLLYKPMVLRKENLRAKELGYSDVHSQLNHTLQLQEEEEALMQNGEVNAETPGLHPDDEVDLLNQNFSFPNDIEPMVGNSAHGGDEEGFNLMDVVIHQVIHTIEFCLNCVSHTASYLRLWALSLAHAQLSSVLWTMTLQNAFGATGTTGIIMTFFLFAMWFTLTLCILVMMEGTSAMLHSLRLHWVEAMSKFFEGEGYAFEPFTFKDIEL</sequence>
<keyword evidence="5 9" id="KW-0375">Hydrogen ion transport</keyword>
<dbReference type="VEuPathDB" id="FungiDB:QG37_05376"/>
<dbReference type="PIRSF" id="PIRSF001293">
    <property type="entry name" value="ATP6V0A1"/>
    <property type="match status" value="1"/>
</dbReference>
<organism evidence="11">
    <name type="scientific">Candidozyma auris</name>
    <name type="common">Yeast</name>
    <name type="synonym">Candida auris</name>
    <dbReference type="NCBI Taxonomy" id="498019"/>
    <lineage>
        <taxon>Eukaryota</taxon>
        <taxon>Fungi</taxon>
        <taxon>Dikarya</taxon>
        <taxon>Ascomycota</taxon>
        <taxon>Saccharomycotina</taxon>
        <taxon>Pichiomycetes</taxon>
        <taxon>Metschnikowiaceae</taxon>
        <taxon>Candidozyma</taxon>
    </lineage>
</organism>
<dbReference type="GO" id="GO:0007035">
    <property type="term" value="P:vacuolar acidification"/>
    <property type="evidence" value="ECO:0007669"/>
    <property type="project" value="EnsemblFungi"/>
</dbReference>
<evidence type="ECO:0000256" key="5">
    <source>
        <dbReference type="ARBA" id="ARBA00022781"/>
    </source>
</evidence>
<name>A0A2H0ZZ74_CANAR</name>
<reference evidence="10" key="4">
    <citation type="submission" date="2024-03" db="EMBL/GenBank/DDBJ databases">
        <title>Improved genome assembly of Candida auris strain B8441 and annotation of B11205.</title>
        <authorList>
            <person name="Cauldron N.C."/>
            <person name="Shea T."/>
            <person name="Cuomo C.A."/>
        </authorList>
    </citation>
    <scope>NUCLEOTIDE SEQUENCE</scope>
    <source>
        <strain evidence="10">B8441</strain>
    </source>
</reference>
<dbReference type="GO" id="GO:0046961">
    <property type="term" value="F:proton-transporting ATPase activity, rotational mechanism"/>
    <property type="evidence" value="ECO:0007669"/>
    <property type="project" value="EnsemblFungi"/>
</dbReference>
<keyword evidence="8 9" id="KW-0472">Membrane</keyword>
<dbReference type="OMA" id="TYVQLYI"/>
<comment type="similarity">
    <text evidence="2 9">Belongs to the V-ATPase 116 kDa subunit family.</text>
</comment>
<dbReference type="GO" id="GO:0000220">
    <property type="term" value="C:vacuolar proton-transporting V-type ATPase, V0 domain"/>
    <property type="evidence" value="ECO:0007669"/>
    <property type="project" value="EnsemblFungi"/>
</dbReference>
<evidence type="ECO:0000256" key="8">
    <source>
        <dbReference type="ARBA" id="ARBA00023136"/>
    </source>
</evidence>
<gene>
    <name evidence="10" type="ORF">B9J08_00147</name>
    <name evidence="11" type="ORF">B9J08_001677</name>
</gene>
<evidence type="ECO:0000256" key="2">
    <source>
        <dbReference type="ARBA" id="ARBA00009904"/>
    </source>
</evidence>
<dbReference type="EMBL" id="PEKT03000001">
    <property type="protein sequence ID" value="KAK8441831.1"/>
    <property type="molecule type" value="Genomic_DNA"/>
</dbReference>
<keyword evidence="3 9" id="KW-0813">Transport</keyword>
<keyword evidence="7 9" id="KW-0406">Ion transport</keyword>
<evidence type="ECO:0000256" key="4">
    <source>
        <dbReference type="ARBA" id="ARBA00022692"/>
    </source>
</evidence>
<keyword evidence="12" id="KW-1185">Reference proteome</keyword>
<evidence type="ECO:0000256" key="9">
    <source>
        <dbReference type="RuleBase" id="RU361189"/>
    </source>
</evidence>
<accession>A0A2H0ZZ74</accession>